<dbReference type="EMBL" id="FOZU01000048">
    <property type="protein sequence ID" value="SFT22519.1"/>
    <property type="molecule type" value="Genomic_DNA"/>
</dbReference>
<dbReference type="Pfam" id="PF00805">
    <property type="entry name" value="Pentapeptide"/>
    <property type="match status" value="1"/>
</dbReference>
<accession>A0A1I6W953</accession>
<evidence type="ECO:0000313" key="3">
    <source>
        <dbReference type="Proteomes" id="UP000182827"/>
    </source>
</evidence>
<keyword evidence="1" id="KW-0472">Membrane</keyword>
<dbReference type="InterPro" id="IPR001646">
    <property type="entry name" value="5peptide_repeat"/>
</dbReference>
<organism evidence="2 3">
    <name type="scientific">Acinetobacter bohemicus</name>
    <dbReference type="NCBI Taxonomy" id="1435036"/>
    <lineage>
        <taxon>Bacteria</taxon>
        <taxon>Pseudomonadati</taxon>
        <taxon>Pseudomonadota</taxon>
        <taxon>Gammaproteobacteria</taxon>
        <taxon>Moraxellales</taxon>
        <taxon>Moraxellaceae</taxon>
        <taxon>Acinetobacter</taxon>
    </lineage>
</organism>
<reference evidence="3" key="1">
    <citation type="submission" date="2016-10" db="EMBL/GenBank/DDBJ databases">
        <authorList>
            <person name="Varghese N."/>
            <person name="Submissions S."/>
        </authorList>
    </citation>
    <scope>NUCLEOTIDE SEQUENCE [LARGE SCALE GENOMIC DNA]</scope>
    <source>
        <strain evidence="3">ANC 5076</strain>
    </source>
</reference>
<feature type="transmembrane region" description="Helical" evidence="1">
    <location>
        <begin position="16"/>
        <end position="35"/>
    </location>
</feature>
<dbReference type="InterPro" id="IPR051082">
    <property type="entry name" value="Pentapeptide-BTB/POZ_domain"/>
</dbReference>
<dbReference type="SUPFAM" id="SSF141571">
    <property type="entry name" value="Pentapeptide repeat-like"/>
    <property type="match status" value="1"/>
</dbReference>
<dbReference type="PANTHER" id="PTHR14136">
    <property type="entry name" value="BTB_POZ DOMAIN-CONTAINING PROTEIN KCTD9"/>
    <property type="match status" value="1"/>
</dbReference>
<protein>
    <submittedName>
        <fullName evidence="2">Pentapeptide repeat-containing protein</fullName>
    </submittedName>
</protein>
<keyword evidence="3" id="KW-1185">Reference proteome</keyword>
<gene>
    <name evidence="2" type="ORF">SAMN05444586_10482</name>
</gene>
<name>A0A1I6W953_9GAMM</name>
<dbReference type="AlphaFoldDB" id="A0A1I6W953"/>
<feature type="transmembrane region" description="Helical" evidence="1">
    <location>
        <begin position="55"/>
        <end position="80"/>
    </location>
</feature>
<evidence type="ECO:0000256" key="1">
    <source>
        <dbReference type="SAM" id="Phobius"/>
    </source>
</evidence>
<keyword evidence="1" id="KW-0812">Transmembrane</keyword>
<evidence type="ECO:0000313" key="2">
    <source>
        <dbReference type="EMBL" id="SFT22519.1"/>
    </source>
</evidence>
<sequence>MLDSAKLFFHDLRMKHTLLILLTFCFIVFLITAFWNQVSSTILPNTTMGLYDKDFFQNMLINAHGSAIDILLISIILYWFEQRKKKNEDIKDIIQELAYLKHYKGDDISYRYFGRLKKIHDMGENQVDLPSAQIYNIDIKEINLINSNLIAANFKNSIISNSSFKKCNLEATQFIDCKIISKNTVIFEECNLIRANFYKAQLKGIDFRSCQLTNAKFDQADLSSADFRNVDCKGMSFKNANLRSTNFMGAMNLTQEMLNEAKNIKYIKR</sequence>
<dbReference type="PANTHER" id="PTHR14136:SF17">
    <property type="entry name" value="BTB_POZ DOMAIN-CONTAINING PROTEIN KCTD9"/>
    <property type="match status" value="1"/>
</dbReference>
<proteinExistence type="predicted"/>
<keyword evidence="1" id="KW-1133">Transmembrane helix</keyword>
<dbReference type="Gene3D" id="2.160.20.80">
    <property type="entry name" value="E3 ubiquitin-protein ligase SopA"/>
    <property type="match status" value="1"/>
</dbReference>
<dbReference type="Proteomes" id="UP000182827">
    <property type="component" value="Unassembled WGS sequence"/>
</dbReference>
<dbReference type="Pfam" id="PF13599">
    <property type="entry name" value="Pentapeptide_4"/>
    <property type="match status" value="1"/>
</dbReference>